<gene>
    <name evidence="1" type="ORF">M514_21808</name>
</gene>
<proteinExistence type="predicted"/>
<organism evidence="1">
    <name type="scientific">Trichuris suis</name>
    <name type="common">pig whipworm</name>
    <dbReference type="NCBI Taxonomy" id="68888"/>
    <lineage>
        <taxon>Eukaryota</taxon>
        <taxon>Metazoa</taxon>
        <taxon>Ecdysozoa</taxon>
        <taxon>Nematoda</taxon>
        <taxon>Enoplea</taxon>
        <taxon>Dorylaimia</taxon>
        <taxon>Trichinellida</taxon>
        <taxon>Trichuridae</taxon>
        <taxon>Trichuris</taxon>
    </lineage>
</organism>
<dbReference type="AlphaFoldDB" id="A0A085N939"/>
<protein>
    <submittedName>
        <fullName evidence="1">Uncharacterized protein</fullName>
    </submittedName>
</protein>
<reference evidence="1" key="1">
    <citation type="journal article" date="2014" name="Nat. Genet.">
        <title>Genome and transcriptome of the porcine whipworm Trichuris suis.</title>
        <authorList>
            <person name="Jex A.R."/>
            <person name="Nejsum P."/>
            <person name="Schwarz E.M."/>
            <person name="Hu L."/>
            <person name="Young N.D."/>
            <person name="Hall R.S."/>
            <person name="Korhonen P.K."/>
            <person name="Liao S."/>
            <person name="Thamsborg S."/>
            <person name="Xia J."/>
            <person name="Xu P."/>
            <person name="Wang S."/>
            <person name="Scheerlinck J.P."/>
            <person name="Hofmann A."/>
            <person name="Sternberg P.W."/>
            <person name="Wang J."/>
            <person name="Gasser R.B."/>
        </authorList>
    </citation>
    <scope>NUCLEOTIDE SEQUENCE [LARGE SCALE GENOMIC DNA]</scope>
    <source>
        <strain evidence="1">DCEP-RM93F</strain>
    </source>
</reference>
<sequence>MPKMEILLQQNRKNVIQPVYFTHKSKPHYTSYCLLMSQDGDFEEKLTHEKAQASQRRFLKPFGHTRNVPSSSV</sequence>
<accession>A0A085N939</accession>
<dbReference type="Proteomes" id="UP000030758">
    <property type="component" value="Unassembled WGS sequence"/>
</dbReference>
<name>A0A085N939_9BILA</name>
<evidence type="ECO:0000313" key="1">
    <source>
        <dbReference type="EMBL" id="KFD65985.1"/>
    </source>
</evidence>
<dbReference type="EMBL" id="KL367529">
    <property type="protein sequence ID" value="KFD65985.1"/>
    <property type="molecule type" value="Genomic_DNA"/>
</dbReference>